<dbReference type="Proteomes" id="UP000694844">
    <property type="component" value="Chromosome 10"/>
</dbReference>
<keyword evidence="2" id="KW-0472">Membrane</keyword>
<feature type="compositionally biased region" description="Low complexity" evidence="1">
    <location>
        <begin position="134"/>
        <end position="152"/>
    </location>
</feature>
<feature type="signal peptide" evidence="3">
    <location>
        <begin position="1"/>
        <end position="22"/>
    </location>
</feature>
<sequence length="240" mass="27232">MSLHLRWLVLFPIAVFPCTVKYQTRMECKNERKNFNCENLRGIEVLVLRRVYLQEVNVNPSCLPALRRILMQEPRNGDCTTFPGFNTWVNGESCSNETTTQEVTTVQSTTTRSTRRTTRRTSRTTRRTPRTRGSRPPLSTTESTTTMINNTNLTSTSNYPYPGEDGDPLAAAVIITAVVLCGLLTLFFGCSLLLRRCCHRRPRERKIPSAENLGMTSLSSSGSDITVFQRSLKMNRDKQE</sequence>
<evidence type="ECO:0000313" key="4">
    <source>
        <dbReference type="Proteomes" id="UP000694844"/>
    </source>
</evidence>
<dbReference type="GeneID" id="111117865"/>
<keyword evidence="2" id="KW-1133">Transmembrane helix</keyword>
<organism evidence="4 5">
    <name type="scientific">Crassostrea virginica</name>
    <name type="common">Eastern oyster</name>
    <dbReference type="NCBI Taxonomy" id="6565"/>
    <lineage>
        <taxon>Eukaryota</taxon>
        <taxon>Metazoa</taxon>
        <taxon>Spiralia</taxon>
        <taxon>Lophotrochozoa</taxon>
        <taxon>Mollusca</taxon>
        <taxon>Bivalvia</taxon>
        <taxon>Autobranchia</taxon>
        <taxon>Pteriomorphia</taxon>
        <taxon>Ostreida</taxon>
        <taxon>Ostreoidea</taxon>
        <taxon>Ostreidae</taxon>
        <taxon>Crassostrea</taxon>
    </lineage>
</organism>
<keyword evidence="3" id="KW-0732">Signal</keyword>
<feature type="region of interest" description="Disordered" evidence="1">
    <location>
        <begin position="99"/>
        <end position="160"/>
    </location>
</feature>
<feature type="compositionally biased region" description="Low complexity" evidence="1">
    <location>
        <begin position="99"/>
        <end position="112"/>
    </location>
</feature>
<keyword evidence="4" id="KW-1185">Reference proteome</keyword>
<evidence type="ECO:0000256" key="1">
    <source>
        <dbReference type="SAM" id="MobiDB-lite"/>
    </source>
</evidence>
<feature type="transmembrane region" description="Helical" evidence="2">
    <location>
        <begin position="169"/>
        <end position="194"/>
    </location>
</feature>
<evidence type="ECO:0000256" key="2">
    <source>
        <dbReference type="SAM" id="Phobius"/>
    </source>
</evidence>
<proteinExistence type="predicted"/>
<keyword evidence="2" id="KW-0812">Transmembrane</keyword>
<feature type="compositionally biased region" description="Basic residues" evidence="1">
    <location>
        <begin position="113"/>
        <end position="133"/>
    </location>
</feature>
<dbReference type="AlphaFoldDB" id="A0A8B8CCD8"/>
<evidence type="ECO:0000256" key="3">
    <source>
        <dbReference type="SAM" id="SignalP"/>
    </source>
</evidence>
<feature type="chain" id="PRO_5034197631" evidence="3">
    <location>
        <begin position="23"/>
        <end position="240"/>
    </location>
</feature>
<dbReference type="KEGG" id="cvn:111117865"/>
<protein>
    <submittedName>
        <fullName evidence="5">Uncharacterized protein LOC111117865</fullName>
    </submittedName>
</protein>
<name>A0A8B8CCD8_CRAVI</name>
<reference evidence="5" key="1">
    <citation type="submission" date="2025-08" db="UniProtKB">
        <authorList>
            <consortium name="RefSeq"/>
        </authorList>
    </citation>
    <scope>IDENTIFICATION</scope>
    <source>
        <tissue evidence="5">Whole sample</tissue>
    </source>
</reference>
<accession>A0A8B8CCD8</accession>
<evidence type="ECO:0000313" key="5">
    <source>
        <dbReference type="RefSeq" id="XP_022312809.1"/>
    </source>
</evidence>
<gene>
    <name evidence="5" type="primary">LOC111117865</name>
</gene>
<dbReference type="RefSeq" id="XP_022312809.1">
    <property type="nucleotide sequence ID" value="XM_022457101.1"/>
</dbReference>